<keyword evidence="7" id="KW-1185">Reference proteome</keyword>
<keyword evidence="1 5" id="KW-0732">Signal</keyword>
<evidence type="ECO:0000313" key="6">
    <source>
        <dbReference type="EMBL" id="KAK1740038.1"/>
    </source>
</evidence>
<protein>
    <submittedName>
        <fullName evidence="6">Uncharacterized protein</fullName>
    </submittedName>
</protein>
<proteinExistence type="predicted"/>
<accession>A0AAD9DBT1</accession>
<evidence type="ECO:0000313" key="7">
    <source>
        <dbReference type="Proteomes" id="UP001224775"/>
    </source>
</evidence>
<sequence length="635" mass="69562">MISKVTLLTFLVYTAASGQEEDSTNRLATLDSSRRFVRWIHPLGSSSIAEAPIAFLNEIRATTDETHYLRGHMDMDILPVESSYLAQHNLEEEDDETPSRYLRNRKQKKKQKKMKKRNEMRRKRRNKNKNKKRKQKRQGQGLFDKTLQAASDSWAKLQKQLKKQKQQLKKMMNKNQNQPEMKSNGGPCAGTSGICAVFNVGPDTSNGGTNGNGGGNNGNGSTENGYNGYTYGDENGGTTNGNGFEQETKTLKDIDGGNAATTTMQPLPTYEWVKLDDRQHRAYDYFGRSVAIDENTIVVGAPSDDELAWQNKGYVSVFYQGASSEWELQQDLPTPEGVAEGDLFGYSVAIHGNIVVAGAPRIGIVQVYTRPEPGEAFTKSGSPLQSHKIGNFGESVAVFGNTVIVGAPHENHSGRIKAGSVYVYVRNGNEWDFEEELIADSPSSHDYFGESVAIYHNTIIVGMPGHGSFEKGGAQVFHRDGDFWEYDGAPISTGGTSEGQYGQHCDIHREIVAVGGALVAPPKVFEKDFTNAWVPLGYSSLTTGGTAVAIDHDQGNNNDILVVGGYNKVKIFYHEDNQWNENYYVPTETDYAVDGDAFGASVAISEGYVVAGAPMAHAGGLSPVGDVFVMDLIWT</sequence>
<evidence type="ECO:0000256" key="4">
    <source>
        <dbReference type="SAM" id="MobiDB-lite"/>
    </source>
</evidence>
<dbReference type="InterPro" id="IPR013519">
    <property type="entry name" value="Int_alpha_beta-p"/>
</dbReference>
<feature type="compositionally biased region" description="Basic residues" evidence="4">
    <location>
        <begin position="159"/>
        <end position="172"/>
    </location>
</feature>
<dbReference type="Pfam" id="PF14312">
    <property type="entry name" value="FG-GAP_2"/>
    <property type="match status" value="4"/>
</dbReference>
<dbReference type="InterPro" id="IPR028994">
    <property type="entry name" value="Integrin_alpha_N"/>
</dbReference>
<organism evidence="6 7">
    <name type="scientific">Skeletonema marinoi</name>
    <dbReference type="NCBI Taxonomy" id="267567"/>
    <lineage>
        <taxon>Eukaryota</taxon>
        <taxon>Sar</taxon>
        <taxon>Stramenopiles</taxon>
        <taxon>Ochrophyta</taxon>
        <taxon>Bacillariophyta</taxon>
        <taxon>Coscinodiscophyceae</taxon>
        <taxon>Thalassiosirophycidae</taxon>
        <taxon>Thalassiosirales</taxon>
        <taxon>Skeletonemataceae</taxon>
        <taxon>Skeletonema</taxon>
        <taxon>Skeletonema marinoi-dohrnii complex</taxon>
    </lineage>
</organism>
<keyword evidence="2" id="KW-0677">Repeat</keyword>
<feature type="region of interest" description="Disordered" evidence="4">
    <location>
        <begin position="90"/>
        <end position="183"/>
    </location>
</feature>
<dbReference type="InterPro" id="IPR013517">
    <property type="entry name" value="FG-GAP"/>
</dbReference>
<feature type="signal peptide" evidence="5">
    <location>
        <begin position="1"/>
        <end position="18"/>
    </location>
</feature>
<feature type="chain" id="PRO_5041956397" evidence="5">
    <location>
        <begin position="19"/>
        <end position="635"/>
    </location>
</feature>
<dbReference type="SMART" id="SM00191">
    <property type="entry name" value="Int_alpha"/>
    <property type="match status" value="4"/>
</dbReference>
<dbReference type="AlphaFoldDB" id="A0AAD9DBT1"/>
<dbReference type="SUPFAM" id="SSF69318">
    <property type="entry name" value="Integrin alpha N-terminal domain"/>
    <property type="match status" value="1"/>
</dbReference>
<reference evidence="6" key="1">
    <citation type="submission" date="2023-06" db="EMBL/GenBank/DDBJ databases">
        <title>Survivors Of The Sea: Transcriptome response of Skeletonema marinoi to long-term dormancy.</title>
        <authorList>
            <person name="Pinder M.I.M."/>
            <person name="Kourtchenko O."/>
            <person name="Robertson E.K."/>
            <person name="Larsson T."/>
            <person name="Maumus F."/>
            <person name="Osuna-Cruz C.M."/>
            <person name="Vancaester E."/>
            <person name="Stenow R."/>
            <person name="Vandepoele K."/>
            <person name="Ploug H."/>
            <person name="Bruchert V."/>
            <person name="Godhe A."/>
            <person name="Topel M."/>
        </authorList>
    </citation>
    <scope>NUCLEOTIDE SEQUENCE</scope>
    <source>
        <strain evidence="6">R05AC</strain>
    </source>
</reference>
<gene>
    <name evidence="6" type="ORF">QTG54_008988</name>
</gene>
<feature type="compositionally biased region" description="Basic residues" evidence="4">
    <location>
        <begin position="102"/>
        <end position="137"/>
    </location>
</feature>
<evidence type="ECO:0000256" key="5">
    <source>
        <dbReference type="SAM" id="SignalP"/>
    </source>
</evidence>
<comment type="caution">
    <text evidence="6">The sequence shown here is derived from an EMBL/GenBank/DDBJ whole genome shotgun (WGS) entry which is preliminary data.</text>
</comment>
<dbReference type="Gene3D" id="2.130.10.130">
    <property type="entry name" value="Integrin alpha, N-terminal"/>
    <property type="match status" value="1"/>
</dbReference>
<dbReference type="PANTHER" id="PTHR36220:SF1">
    <property type="entry name" value="GAMMA TUBULIN COMPLEX COMPONENT C-TERMINAL DOMAIN-CONTAINING PROTEIN"/>
    <property type="match status" value="1"/>
</dbReference>
<evidence type="ECO:0000256" key="2">
    <source>
        <dbReference type="ARBA" id="ARBA00022737"/>
    </source>
</evidence>
<evidence type="ECO:0000256" key="1">
    <source>
        <dbReference type="ARBA" id="ARBA00022729"/>
    </source>
</evidence>
<dbReference type="EMBL" id="JATAAI010000016">
    <property type="protein sequence ID" value="KAK1740038.1"/>
    <property type="molecule type" value="Genomic_DNA"/>
</dbReference>
<dbReference type="PANTHER" id="PTHR36220">
    <property type="entry name" value="UNNAMED PRODUCT"/>
    <property type="match status" value="1"/>
</dbReference>
<name>A0AAD9DBT1_9STRA</name>
<evidence type="ECO:0000256" key="3">
    <source>
        <dbReference type="ARBA" id="ARBA00023180"/>
    </source>
</evidence>
<dbReference type="Proteomes" id="UP001224775">
    <property type="component" value="Unassembled WGS sequence"/>
</dbReference>
<keyword evidence="3" id="KW-0325">Glycoprotein</keyword>